<evidence type="ECO:0000313" key="1">
    <source>
        <dbReference type="EMBL" id="PBK68157.1"/>
    </source>
</evidence>
<accession>A0A2H3BUB3</accession>
<protein>
    <recommendedName>
        <fullName evidence="3">Heterokaryon incompatibility domain-containing protein</fullName>
    </recommendedName>
</protein>
<organism evidence="1 2">
    <name type="scientific">Armillaria solidipes</name>
    <dbReference type="NCBI Taxonomy" id="1076256"/>
    <lineage>
        <taxon>Eukaryota</taxon>
        <taxon>Fungi</taxon>
        <taxon>Dikarya</taxon>
        <taxon>Basidiomycota</taxon>
        <taxon>Agaricomycotina</taxon>
        <taxon>Agaricomycetes</taxon>
        <taxon>Agaricomycetidae</taxon>
        <taxon>Agaricales</taxon>
        <taxon>Marasmiineae</taxon>
        <taxon>Physalacriaceae</taxon>
        <taxon>Armillaria</taxon>
    </lineage>
</organism>
<dbReference type="Proteomes" id="UP000218334">
    <property type="component" value="Unassembled WGS sequence"/>
</dbReference>
<gene>
    <name evidence="1" type="ORF">ARMSODRAFT_937206</name>
</gene>
<sequence length="500" mass="57523">MRCANLGAEGVLEKLNATLGMAYTLEVPCLSSLLEAYITKNYDFGNAYVRLRPIWYSNLTAAVEEKLHTHKIWDQPKGVLVGNTIISTIMPLRRIWDLYSNRVVPWHFVRRTPYPISHAWMEEKDREDVLTPINGREWPVPIPKDANLDLIRIEMLNIGAEYAWLDVLCLRQVGGEREDLRLEEWKVDVPTIGCVYQGIHQMVVCYFSGLGRPLSLKAGDFESDRSWFRRAWTLQEVNREPIIGGDTGDNRMMDEWIQRKFQRELSLILQPISGQYPAIFIMLERMEARVSTNPVDKVAGLAYLLETKEIPAYYETHSEEDAWTALVRVMSEPLREQLLLDCDGPGNGYKVWRPSWRQVMNMPEIEMLPHVDRTEEEDADWYRGRCIHLGYVQGLAVGLKVQREEMGGKLIIKTKSGAKRRFKKHTFEISTRCPVSDGFYTLLGGEPDFDEDVRVTWVVGNISQDQEFRKVSTVTLRNIEEGIRLLGLPGVVDTCNMLLA</sequence>
<dbReference type="EMBL" id="KZ293433">
    <property type="protein sequence ID" value="PBK68157.1"/>
    <property type="molecule type" value="Genomic_DNA"/>
</dbReference>
<reference evidence="2" key="1">
    <citation type="journal article" date="2017" name="Nat. Ecol. Evol.">
        <title>Genome expansion and lineage-specific genetic innovations in the forest pathogenic fungi Armillaria.</title>
        <authorList>
            <person name="Sipos G."/>
            <person name="Prasanna A.N."/>
            <person name="Walter M.C."/>
            <person name="O'Connor E."/>
            <person name="Balint B."/>
            <person name="Krizsan K."/>
            <person name="Kiss B."/>
            <person name="Hess J."/>
            <person name="Varga T."/>
            <person name="Slot J."/>
            <person name="Riley R."/>
            <person name="Boka B."/>
            <person name="Rigling D."/>
            <person name="Barry K."/>
            <person name="Lee J."/>
            <person name="Mihaltcheva S."/>
            <person name="LaButti K."/>
            <person name="Lipzen A."/>
            <person name="Waldron R."/>
            <person name="Moloney N.M."/>
            <person name="Sperisen C."/>
            <person name="Kredics L."/>
            <person name="Vagvoelgyi C."/>
            <person name="Patrignani A."/>
            <person name="Fitzpatrick D."/>
            <person name="Nagy I."/>
            <person name="Doyle S."/>
            <person name="Anderson J.B."/>
            <person name="Grigoriev I.V."/>
            <person name="Gueldener U."/>
            <person name="Muensterkoetter M."/>
            <person name="Nagy L.G."/>
        </authorList>
    </citation>
    <scope>NUCLEOTIDE SEQUENCE [LARGE SCALE GENOMIC DNA]</scope>
    <source>
        <strain evidence="2">28-4</strain>
    </source>
</reference>
<evidence type="ECO:0008006" key="3">
    <source>
        <dbReference type="Google" id="ProtNLM"/>
    </source>
</evidence>
<keyword evidence="2" id="KW-1185">Reference proteome</keyword>
<dbReference type="AlphaFoldDB" id="A0A2H3BUB3"/>
<name>A0A2H3BUB3_9AGAR</name>
<proteinExistence type="predicted"/>
<evidence type="ECO:0000313" key="2">
    <source>
        <dbReference type="Proteomes" id="UP000218334"/>
    </source>
</evidence>